<feature type="transmembrane region" description="Helical" evidence="1">
    <location>
        <begin position="85"/>
        <end position="106"/>
    </location>
</feature>
<gene>
    <name evidence="2" type="primary">dedA</name>
    <name evidence="2" type="ORF">GARC_1094</name>
</gene>
<evidence type="ECO:0000313" key="3">
    <source>
        <dbReference type="Proteomes" id="UP000006327"/>
    </source>
</evidence>
<keyword evidence="1" id="KW-1133">Transmembrane helix</keyword>
<dbReference type="Proteomes" id="UP000006327">
    <property type="component" value="Unassembled WGS sequence"/>
</dbReference>
<feature type="transmembrane region" description="Helical" evidence="1">
    <location>
        <begin position="44"/>
        <end position="65"/>
    </location>
</feature>
<evidence type="ECO:0000256" key="1">
    <source>
        <dbReference type="SAM" id="Phobius"/>
    </source>
</evidence>
<keyword evidence="1" id="KW-0812">Transmembrane</keyword>
<dbReference type="EMBL" id="BAEO01000013">
    <property type="protein sequence ID" value="GAC18075.1"/>
    <property type="molecule type" value="Genomic_DNA"/>
</dbReference>
<sequence>MKYSFVLPLSALTALCLLAVLVSYGVIPSGLELLQSIHGNFKDYFYLLILLIILLESIVYVGFYFPGQFFAVVLVVLSKPQPQDILLLTLAMVIAATLGSCINYFLGRKFAKEEIKVKTNQSKLSVKKLLVAMIHINSLAFFMFAQGANQQSPKVVLWAGLLNLPYYLLLILGTSVLSEQVMQMAENTWFLVIAVSIWLSVALFLDYKKYRTAS</sequence>
<accession>K6Z3Q9</accession>
<keyword evidence="3" id="KW-1185">Reference proteome</keyword>
<dbReference type="STRING" id="493475.GARC_1094"/>
<dbReference type="AlphaFoldDB" id="K6Z3Q9"/>
<evidence type="ECO:0000313" key="2">
    <source>
        <dbReference type="EMBL" id="GAC18075.1"/>
    </source>
</evidence>
<organism evidence="2 3">
    <name type="scientific">Paraglaciecola arctica BSs20135</name>
    <dbReference type="NCBI Taxonomy" id="493475"/>
    <lineage>
        <taxon>Bacteria</taxon>
        <taxon>Pseudomonadati</taxon>
        <taxon>Pseudomonadota</taxon>
        <taxon>Gammaproteobacteria</taxon>
        <taxon>Alteromonadales</taxon>
        <taxon>Alteromonadaceae</taxon>
        <taxon>Paraglaciecola</taxon>
    </lineage>
</organism>
<reference evidence="2 3" key="1">
    <citation type="journal article" date="2017" name="Antonie Van Leeuwenhoek">
        <title>Rhizobium rhizosphaerae sp. nov., a novel species isolated from rice rhizosphere.</title>
        <authorList>
            <person name="Zhao J.J."/>
            <person name="Zhang J."/>
            <person name="Zhang R.J."/>
            <person name="Zhang C.W."/>
            <person name="Yin H.Q."/>
            <person name="Zhang X.X."/>
        </authorList>
    </citation>
    <scope>NUCLEOTIDE SEQUENCE [LARGE SCALE GENOMIC DNA]</scope>
    <source>
        <strain evidence="2 3">BSs20135</strain>
    </source>
</reference>
<dbReference type="OrthoDB" id="6197396at2"/>
<comment type="caution">
    <text evidence="2">The sequence shown here is derived from an EMBL/GenBank/DDBJ whole genome shotgun (WGS) entry which is preliminary data.</text>
</comment>
<feature type="transmembrane region" description="Helical" evidence="1">
    <location>
        <begin position="126"/>
        <end position="144"/>
    </location>
</feature>
<proteinExistence type="predicted"/>
<keyword evidence="1" id="KW-0472">Membrane</keyword>
<name>K6Z3Q9_9ALTE</name>
<feature type="transmembrane region" description="Helical" evidence="1">
    <location>
        <begin position="156"/>
        <end position="177"/>
    </location>
</feature>
<feature type="transmembrane region" description="Helical" evidence="1">
    <location>
        <begin position="189"/>
        <end position="207"/>
    </location>
</feature>
<protein>
    <submittedName>
        <fullName evidence="2">Membrane-associated protein</fullName>
    </submittedName>
</protein>
<dbReference type="RefSeq" id="WP_007617495.1">
    <property type="nucleotide sequence ID" value="NZ_BAEO01000013.1"/>
</dbReference>